<dbReference type="EMBL" id="KI925464">
    <property type="protein sequence ID" value="ETW76496.1"/>
    <property type="molecule type" value="Genomic_DNA"/>
</dbReference>
<proteinExistence type="predicted"/>
<dbReference type="OrthoDB" id="2751000at2759"/>
<organism evidence="1 2">
    <name type="scientific">Heterobasidion irregulare (strain TC 32-1)</name>
    <dbReference type="NCBI Taxonomy" id="747525"/>
    <lineage>
        <taxon>Eukaryota</taxon>
        <taxon>Fungi</taxon>
        <taxon>Dikarya</taxon>
        <taxon>Basidiomycota</taxon>
        <taxon>Agaricomycotina</taxon>
        <taxon>Agaricomycetes</taxon>
        <taxon>Russulales</taxon>
        <taxon>Bondarzewiaceae</taxon>
        <taxon>Heterobasidion</taxon>
        <taxon>Heterobasidion annosum species complex</taxon>
    </lineage>
</organism>
<gene>
    <name evidence="1" type="ORF">HETIRDRAFT_327865</name>
</gene>
<dbReference type="AlphaFoldDB" id="W4JUD8"/>
<accession>W4JUD8</accession>
<dbReference type="SUPFAM" id="SSF56672">
    <property type="entry name" value="DNA/RNA polymerases"/>
    <property type="match status" value="1"/>
</dbReference>
<keyword evidence="2" id="KW-1185">Reference proteome</keyword>
<dbReference type="KEGG" id="hir:HETIRDRAFT_327865"/>
<dbReference type="PANTHER" id="PTHR19446">
    <property type="entry name" value="REVERSE TRANSCRIPTASES"/>
    <property type="match status" value="1"/>
</dbReference>
<dbReference type="HOGENOM" id="CLU_136907_0_0_1"/>
<name>W4JUD8_HETIT</name>
<dbReference type="GeneID" id="20671366"/>
<dbReference type="Proteomes" id="UP000030671">
    <property type="component" value="Unassembled WGS sequence"/>
</dbReference>
<protein>
    <submittedName>
        <fullName evidence="1">Uncharacterized protein</fullName>
    </submittedName>
</protein>
<evidence type="ECO:0000313" key="2">
    <source>
        <dbReference type="Proteomes" id="UP000030671"/>
    </source>
</evidence>
<dbReference type="RefSeq" id="XP_009551390.1">
    <property type="nucleotide sequence ID" value="XM_009553095.1"/>
</dbReference>
<sequence length="165" mass="18946">MTAEIWSEIPLEQKLKNPNRSTLNNLITANDVLEAIHAAKAGSVAGIDGIPYELWKSLLCKRILQEKTTLDTPCFHVMNTLTNVYQDIQTHEVDLRTNFTLGWMCPIYKKNERTKIENYRPITLLNMDYKLLTRVLTVQLASIIPPLLHENQARFIPGHSIFDQT</sequence>
<dbReference type="InterPro" id="IPR043502">
    <property type="entry name" value="DNA/RNA_pol_sf"/>
</dbReference>
<dbReference type="InParanoid" id="W4JUD8"/>
<evidence type="ECO:0000313" key="1">
    <source>
        <dbReference type="EMBL" id="ETW76496.1"/>
    </source>
</evidence>
<reference evidence="1 2" key="1">
    <citation type="journal article" date="2012" name="New Phytol.">
        <title>Insight into trade-off between wood decay and parasitism from the genome of a fungal forest pathogen.</title>
        <authorList>
            <person name="Olson A."/>
            <person name="Aerts A."/>
            <person name="Asiegbu F."/>
            <person name="Belbahri L."/>
            <person name="Bouzid O."/>
            <person name="Broberg A."/>
            <person name="Canback B."/>
            <person name="Coutinho P.M."/>
            <person name="Cullen D."/>
            <person name="Dalman K."/>
            <person name="Deflorio G."/>
            <person name="van Diepen L.T."/>
            <person name="Dunand C."/>
            <person name="Duplessis S."/>
            <person name="Durling M."/>
            <person name="Gonthier P."/>
            <person name="Grimwood J."/>
            <person name="Fossdal C.G."/>
            <person name="Hansson D."/>
            <person name="Henrissat B."/>
            <person name="Hietala A."/>
            <person name="Himmelstrand K."/>
            <person name="Hoffmeister D."/>
            <person name="Hogberg N."/>
            <person name="James T.Y."/>
            <person name="Karlsson M."/>
            <person name="Kohler A."/>
            <person name="Kues U."/>
            <person name="Lee Y.H."/>
            <person name="Lin Y.C."/>
            <person name="Lind M."/>
            <person name="Lindquist E."/>
            <person name="Lombard V."/>
            <person name="Lucas S."/>
            <person name="Lunden K."/>
            <person name="Morin E."/>
            <person name="Murat C."/>
            <person name="Park J."/>
            <person name="Raffaello T."/>
            <person name="Rouze P."/>
            <person name="Salamov A."/>
            <person name="Schmutz J."/>
            <person name="Solheim H."/>
            <person name="Stahlberg J."/>
            <person name="Velez H."/>
            <person name="de Vries R.P."/>
            <person name="Wiebenga A."/>
            <person name="Woodward S."/>
            <person name="Yakovlev I."/>
            <person name="Garbelotto M."/>
            <person name="Martin F."/>
            <person name="Grigoriev I.V."/>
            <person name="Stenlid J."/>
        </authorList>
    </citation>
    <scope>NUCLEOTIDE SEQUENCE [LARGE SCALE GENOMIC DNA]</scope>
    <source>
        <strain evidence="1 2">TC 32-1</strain>
    </source>
</reference>
<dbReference type="eggNOG" id="ENOG502RZEF">
    <property type="taxonomic scope" value="Eukaryota"/>
</dbReference>